<dbReference type="CDD" id="cd00067">
    <property type="entry name" value="GAL4"/>
    <property type="match status" value="1"/>
</dbReference>
<keyword evidence="3" id="KW-0805">Transcription regulation</keyword>
<accession>A0A067MX26</accession>
<evidence type="ECO:0000259" key="6">
    <source>
        <dbReference type="PROSITE" id="PS00463"/>
    </source>
</evidence>
<sequence length="534" mass="60997">MESQPFDTSLVQRTKKIRRGVACASCRRKKVACDTGKPACGNCIRGGVDSECHYPGSKRTQRLPLWAGKIRDLQEKIAALEAPSAEQESLFWGVWDFTSPYFLSTRWSAIASNSLAPRNRVLDSVDWEWTKGGSPPPNLSNFLLVEALKRSFDFSTDFDIQKIFYPTNSHDNSHLAVVNTLYLLGCYFTPGPLNALEPLFLHRVRRYLARGLQDAKHLLDFIKASAMLAYYYFFRMRLMEGFDLVSTTVAFARGAGLHDLRPKKYRLSGVRYLLEPRDDSELGEYINVWWQVFSLDRGTRTFCQQPIIVPDEEIRTPWPQSHAEYMQGHFCYSDNTVTSLYSYQSNAASARGNSPIALRAKCFALYERAVRIASEATEAEFKATDHAITRFYSSLPQIYDTSHPVHTINLTIVFVRTFALGALLKLHERRALEGDHEAYKTCLEAVAGVTNIIIELKRFKVEDMSRLMGVTWLLAKSFLERNLKRLESAPVPDQIQIERIRLQLGDVKWVFQKVHEQIARHATKQDFSRSLPGK</sequence>
<evidence type="ECO:0000256" key="2">
    <source>
        <dbReference type="ARBA" id="ARBA00022723"/>
    </source>
</evidence>
<name>A0A067MX26_BOTB1</name>
<dbReference type="Proteomes" id="UP000027195">
    <property type="component" value="Unassembled WGS sequence"/>
</dbReference>
<feature type="domain" description="Zn(2)-C6 fungal-type" evidence="6">
    <location>
        <begin position="22"/>
        <end position="52"/>
    </location>
</feature>
<dbReference type="PANTHER" id="PTHR47338">
    <property type="entry name" value="ZN(II)2CYS6 TRANSCRIPTION FACTOR (EUROFUNG)-RELATED"/>
    <property type="match status" value="1"/>
</dbReference>
<dbReference type="GO" id="GO:0006351">
    <property type="term" value="P:DNA-templated transcription"/>
    <property type="evidence" value="ECO:0007669"/>
    <property type="project" value="InterPro"/>
</dbReference>
<dbReference type="Pfam" id="PF00172">
    <property type="entry name" value="Zn_clus"/>
    <property type="match status" value="1"/>
</dbReference>
<keyword evidence="4" id="KW-0804">Transcription</keyword>
<dbReference type="InterPro" id="IPR001138">
    <property type="entry name" value="Zn2Cys6_DnaBD"/>
</dbReference>
<dbReference type="GO" id="GO:0005634">
    <property type="term" value="C:nucleus"/>
    <property type="evidence" value="ECO:0007669"/>
    <property type="project" value="UniProtKB-SubCell"/>
</dbReference>
<dbReference type="CDD" id="cd12148">
    <property type="entry name" value="fungal_TF_MHR"/>
    <property type="match status" value="1"/>
</dbReference>
<protein>
    <recommendedName>
        <fullName evidence="6">Zn(2)-C6 fungal-type domain-containing protein</fullName>
    </recommendedName>
</protein>
<organism evidence="7 8">
    <name type="scientific">Botryobasidium botryosum (strain FD-172 SS1)</name>
    <dbReference type="NCBI Taxonomy" id="930990"/>
    <lineage>
        <taxon>Eukaryota</taxon>
        <taxon>Fungi</taxon>
        <taxon>Dikarya</taxon>
        <taxon>Basidiomycota</taxon>
        <taxon>Agaricomycotina</taxon>
        <taxon>Agaricomycetes</taxon>
        <taxon>Cantharellales</taxon>
        <taxon>Botryobasidiaceae</taxon>
        <taxon>Botryobasidium</taxon>
    </lineage>
</organism>
<dbReference type="Pfam" id="PF04082">
    <property type="entry name" value="Fungal_trans"/>
    <property type="match status" value="1"/>
</dbReference>
<reference evidence="8" key="1">
    <citation type="journal article" date="2014" name="Proc. Natl. Acad. Sci. U.S.A.">
        <title>Extensive sampling of basidiomycete genomes demonstrates inadequacy of the white-rot/brown-rot paradigm for wood decay fungi.</title>
        <authorList>
            <person name="Riley R."/>
            <person name="Salamov A.A."/>
            <person name="Brown D.W."/>
            <person name="Nagy L.G."/>
            <person name="Floudas D."/>
            <person name="Held B.W."/>
            <person name="Levasseur A."/>
            <person name="Lombard V."/>
            <person name="Morin E."/>
            <person name="Otillar R."/>
            <person name="Lindquist E.A."/>
            <person name="Sun H."/>
            <person name="LaButti K.M."/>
            <person name="Schmutz J."/>
            <person name="Jabbour D."/>
            <person name="Luo H."/>
            <person name="Baker S.E."/>
            <person name="Pisabarro A.G."/>
            <person name="Walton J.D."/>
            <person name="Blanchette R.A."/>
            <person name="Henrissat B."/>
            <person name="Martin F."/>
            <person name="Cullen D."/>
            <person name="Hibbett D.S."/>
            <person name="Grigoriev I.V."/>
        </authorList>
    </citation>
    <scope>NUCLEOTIDE SEQUENCE [LARGE SCALE GENOMIC DNA]</scope>
    <source>
        <strain evidence="8">FD-172 SS1</strain>
    </source>
</reference>
<dbReference type="SMART" id="SM00066">
    <property type="entry name" value="GAL4"/>
    <property type="match status" value="1"/>
</dbReference>
<dbReference type="InterPro" id="IPR036864">
    <property type="entry name" value="Zn2-C6_fun-type_DNA-bd_sf"/>
</dbReference>
<dbReference type="GO" id="GO:0003677">
    <property type="term" value="F:DNA binding"/>
    <property type="evidence" value="ECO:0007669"/>
    <property type="project" value="InterPro"/>
</dbReference>
<keyword evidence="5" id="KW-0539">Nucleus</keyword>
<evidence type="ECO:0000256" key="1">
    <source>
        <dbReference type="ARBA" id="ARBA00004123"/>
    </source>
</evidence>
<dbReference type="OrthoDB" id="2309723at2759"/>
<gene>
    <name evidence="7" type="ORF">BOTBODRAFT_186477</name>
</gene>
<dbReference type="AlphaFoldDB" id="A0A067MX26"/>
<dbReference type="STRING" id="930990.A0A067MX26"/>
<dbReference type="PANTHER" id="PTHR47338:SF29">
    <property type="entry name" value="ZN(2)-C6 FUNGAL-TYPE DOMAIN-CONTAINING PROTEIN"/>
    <property type="match status" value="1"/>
</dbReference>
<proteinExistence type="predicted"/>
<comment type="subcellular location">
    <subcellularLocation>
        <location evidence="1">Nucleus</location>
    </subcellularLocation>
</comment>
<dbReference type="GO" id="GO:0008270">
    <property type="term" value="F:zinc ion binding"/>
    <property type="evidence" value="ECO:0007669"/>
    <property type="project" value="InterPro"/>
</dbReference>
<evidence type="ECO:0000256" key="4">
    <source>
        <dbReference type="ARBA" id="ARBA00023163"/>
    </source>
</evidence>
<dbReference type="Gene3D" id="4.10.240.10">
    <property type="entry name" value="Zn(2)-C6 fungal-type DNA-binding domain"/>
    <property type="match status" value="1"/>
</dbReference>
<evidence type="ECO:0000313" key="8">
    <source>
        <dbReference type="Proteomes" id="UP000027195"/>
    </source>
</evidence>
<dbReference type="EMBL" id="KL198027">
    <property type="protein sequence ID" value="KDQ16417.1"/>
    <property type="molecule type" value="Genomic_DNA"/>
</dbReference>
<keyword evidence="8" id="KW-1185">Reference proteome</keyword>
<evidence type="ECO:0000256" key="5">
    <source>
        <dbReference type="ARBA" id="ARBA00023242"/>
    </source>
</evidence>
<evidence type="ECO:0000313" key="7">
    <source>
        <dbReference type="EMBL" id="KDQ16417.1"/>
    </source>
</evidence>
<evidence type="ECO:0000256" key="3">
    <source>
        <dbReference type="ARBA" id="ARBA00023015"/>
    </source>
</evidence>
<dbReference type="InParanoid" id="A0A067MX26"/>
<keyword evidence="2" id="KW-0479">Metal-binding</keyword>
<dbReference type="PROSITE" id="PS00463">
    <property type="entry name" value="ZN2_CY6_FUNGAL_1"/>
    <property type="match status" value="1"/>
</dbReference>
<dbReference type="InterPro" id="IPR007219">
    <property type="entry name" value="XnlR_reg_dom"/>
</dbReference>
<dbReference type="InterPro" id="IPR050815">
    <property type="entry name" value="TF_fung"/>
</dbReference>
<dbReference type="GO" id="GO:0000981">
    <property type="term" value="F:DNA-binding transcription factor activity, RNA polymerase II-specific"/>
    <property type="evidence" value="ECO:0007669"/>
    <property type="project" value="InterPro"/>
</dbReference>
<dbReference type="SUPFAM" id="SSF57701">
    <property type="entry name" value="Zn2/Cys6 DNA-binding domain"/>
    <property type="match status" value="1"/>
</dbReference>
<dbReference type="HOGENOM" id="CLU_022337_1_0_1"/>